<comment type="caution">
    <text evidence="2">The sequence shown here is derived from an EMBL/GenBank/DDBJ whole genome shotgun (WGS) entry which is preliminary data.</text>
</comment>
<sequence>MGPQTGYIIHCDETSTIVGTSKEEKEESEDGGSNSYPTTLESFLGTLCALQRSVTVTRLGLRYSKTREVTELLAKIERRRFTGRDLIQSHPNIILSVIKGSELFMSLPPLFENEEFLSLSQSAAQEHVIRYLV</sequence>
<evidence type="ECO:0000256" key="1">
    <source>
        <dbReference type="SAM" id="MobiDB-lite"/>
    </source>
</evidence>
<gene>
    <name evidence="2" type="ORF">GCK32_010022</name>
</gene>
<evidence type="ECO:0000313" key="2">
    <source>
        <dbReference type="EMBL" id="KAK5969954.1"/>
    </source>
</evidence>
<organism evidence="2 3">
    <name type="scientific">Trichostrongylus colubriformis</name>
    <name type="common">Black scour worm</name>
    <dbReference type="NCBI Taxonomy" id="6319"/>
    <lineage>
        <taxon>Eukaryota</taxon>
        <taxon>Metazoa</taxon>
        <taxon>Ecdysozoa</taxon>
        <taxon>Nematoda</taxon>
        <taxon>Chromadorea</taxon>
        <taxon>Rhabditida</taxon>
        <taxon>Rhabditina</taxon>
        <taxon>Rhabditomorpha</taxon>
        <taxon>Strongyloidea</taxon>
        <taxon>Trichostrongylidae</taxon>
        <taxon>Trichostrongylus</taxon>
    </lineage>
</organism>
<dbReference type="EMBL" id="WIXE01019534">
    <property type="protein sequence ID" value="KAK5969954.1"/>
    <property type="molecule type" value="Genomic_DNA"/>
</dbReference>
<proteinExistence type="predicted"/>
<accession>A0AAN8F614</accession>
<feature type="region of interest" description="Disordered" evidence="1">
    <location>
        <begin position="18"/>
        <end position="37"/>
    </location>
</feature>
<feature type="non-terminal residue" evidence="2">
    <location>
        <position position="133"/>
    </location>
</feature>
<evidence type="ECO:0000313" key="3">
    <source>
        <dbReference type="Proteomes" id="UP001331761"/>
    </source>
</evidence>
<dbReference type="Proteomes" id="UP001331761">
    <property type="component" value="Unassembled WGS sequence"/>
</dbReference>
<reference evidence="2 3" key="1">
    <citation type="submission" date="2019-10" db="EMBL/GenBank/DDBJ databases">
        <title>Assembly and Annotation for the nematode Trichostrongylus colubriformis.</title>
        <authorList>
            <person name="Martin J."/>
        </authorList>
    </citation>
    <scope>NUCLEOTIDE SEQUENCE [LARGE SCALE GENOMIC DNA]</scope>
    <source>
        <strain evidence="2">G859</strain>
        <tissue evidence="2">Whole worm</tissue>
    </source>
</reference>
<dbReference type="AlphaFoldDB" id="A0AAN8F614"/>
<keyword evidence="3" id="KW-1185">Reference proteome</keyword>
<name>A0AAN8F614_TRICO</name>
<protein>
    <submittedName>
        <fullName evidence="2">Uncharacterized protein</fullName>
    </submittedName>
</protein>